<dbReference type="InterPro" id="IPR001296">
    <property type="entry name" value="Glyco_trans_1"/>
</dbReference>
<dbReference type="PANTHER" id="PTHR46401">
    <property type="entry name" value="GLYCOSYLTRANSFERASE WBBK-RELATED"/>
    <property type="match status" value="1"/>
</dbReference>
<keyword evidence="4" id="KW-1185">Reference proteome</keyword>
<feature type="domain" description="Glycosyl transferase family 1" evidence="2">
    <location>
        <begin position="241"/>
        <end position="386"/>
    </location>
</feature>
<dbReference type="Gene3D" id="3.40.50.2000">
    <property type="entry name" value="Glycogen Phosphorylase B"/>
    <property type="match status" value="2"/>
</dbReference>
<evidence type="ECO:0000313" key="3">
    <source>
        <dbReference type="EMBL" id="RAJ25228.1"/>
    </source>
</evidence>
<organism evidence="3 4">
    <name type="scientific">Gelidibacter algens</name>
    <dbReference type="NCBI Taxonomy" id="49280"/>
    <lineage>
        <taxon>Bacteria</taxon>
        <taxon>Pseudomonadati</taxon>
        <taxon>Bacteroidota</taxon>
        <taxon>Flavobacteriia</taxon>
        <taxon>Flavobacteriales</taxon>
        <taxon>Flavobacteriaceae</taxon>
        <taxon>Gelidibacter</taxon>
    </lineage>
</organism>
<protein>
    <submittedName>
        <fullName evidence="3">Glycosyltransferase involved in cell wall biosynthesis</fullName>
    </submittedName>
</protein>
<dbReference type="Pfam" id="PF00534">
    <property type="entry name" value="Glycos_transf_1"/>
    <property type="match status" value="1"/>
</dbReference>
<name>A0A1A7QP28_9FLAO</name>
<dbReference type="OrthoDB" id="9768685at2"/>
<dbReference type="AlphaFoldDB" id="A0A1A7QP28"/>
<evidence type="ECO:0000259" key="2">
    <source>
        <dbReference type="Pfam" id="PF00534"/>
    </source>
</evidence>
<dbReference type="GO" id="GO:0016757">
    <property type="term" value="F:glycosyltransferase activity"/>
    <property type="evidence" value="ECO:0007669"/>
    <property type="project" value="InterPro"/>
</dbReference>
<evidence type="ECO:0000313" key="4">
    <source>
        <dbReference type="Proteomes" id="UP000248987"/>
    </source>
</evidence>
<dbReference type="STRING" id="49280.A9996_07580"/>
<gene>
    <name evidence="3" type="ORF">LX77_01530</name>
</gene>
<dbReference type="PANTHER" id="PTHR46401:SF2">
    <property type="entry name" value="GLYCOSYLTRANSFERASE WBBK-RELATED"/>
    <property type="match status" value="1"/>
</dbReference>
<comment type="caution">
    <text evidence="3">The sequence shown here is derived from an EMBL/GenBank/DDBJ whole genome shotgun (WGS) entry which is preliminary data.</text>
</comment>
<accession>A0A1A7QP28</accession>
<dbReference type="SUPFAM" id="SSF53756">
    <property type="entry name" value="UDP-Glycosyltransferase/glycogen phosphorylase"/>
    <property type="match status" value="1"/>
</dbReference>
<reference evidence="3 4" key="1">
    <citation type="submission" date="2018-06" db="EMBL/GenBank/DDBJ databases">
        <title>Genomic Encyclopedia of Archaeal and Bacterial Type Strains, Phase II (KMG-II): from individual species to whole genera.</title>
        <authorList>
            <person name="Goeker M."/>
        </authorList>
    </citation>
    <scope>NUCLEOTIDE SEQUENCE [LARGE SCALE GENOMIC DNA]</scope>
    <source>
        <strain evidence="3 4">DSM 12408</strain>
    </source>
</reference>
<dbReference type="EMBL" id="QLLQ01000004">
    <property type="protein sequence ID" value="RAJ25228.1"/>
    <property type="molecule type" value="Genomic_DNA"/>
</dbReference>
<sequence length="424" mass="48191">MKVLIVNTYDRGGAANACLRLHEGLLHANVDAKVLLQHKGKKVPQTFQIHNSNTFKNKYQILKQKGFVFLRVMGLLQQPKQSQESQFIKRRAEGLEMFSFPNSNFDITCSPLYQEADIINLHWVANFLDFESFFRKNTKPVVWTLHDMNPFTGGEHYLETFLGADVDGNPVSRDFSEEEMKTSDKILKLKQKALQSAFNLTIVAPSKWLCEAAQKSMLFKNKDIFCIPYGINSEIFQPRDRNFSRDILNIPKDKIVILFVAASLNNHRKGYAYLKKALEMMQRDDVVLCAVGGKESNLDFDANLIELGAIADERLMSIAYSAADVFVIPSLMDNLPNTVLESLMCGTPVIGFPVGGIPDMINHRFNGLMTSDLSSAALFKTIELFFDTISDFDRNEIRNDALNRYDLKIQAINYIQLYQKILNS</sequence>
<dbReference type="Proteomes" id="UP000248987">
    <property type="component" value="Unassembled WGS sequence"/>
</dbReference>
<dbReference type="RefSeq" id="WP_066432836.1">
    <property type="nucleotide sequence ID" value="NZ_LZRN01000011.1"/>
</dbReference>
<keyword evidence="1 3" id="KW-0808">Transferase</keyword>
<evidence type="ECO:0000256" key="1">
    <source>
        <dbReference type="ARBA" id="ARBA00022679"/>
    </source>
</evidence>
<proteinExistence type="predicted"/>